<comment type="caution">
    <text evidence="8">The sequence shown here is derived from an EMBL/GenBank/DDBJ whole genome shotgun (WGS) entry which is preliminary data.</text>
</comment>
<evidence type="ECO:0000256" key="4">
    <source>
        <dbReference type="ARBA" id="ARBA00023136"/>
    </source>
</evidence>
<name>A0A1C1C6I7_9EURO</name>
<feature type="domain" description="Major facilitator superfamily (MFS) profile" evidence="7">
    <location>
        <begin position="83"/>
        <end position="589"/>
    </location>
</feature>
<feature type="transmembrane region" description="Helical" evidence="6">
    <location>
        <begin position="213"/>
        <end position="232"/>
    </location>
</feature>
<feature type="transmembrane region" description="Helical" evidence="6">
    <location>
        <begin position="349"/>
        <end position="370"/>
    </location>
</feature>
<feature type="transmembrane region" description="Helical" evidence="6">
    <location>
        <begin position="151"/>
        <end position="172"/>
    </location>
</feature>
<dbReference type="Gene3D" id="1.20.1720.10">
    <property type="entry name" value="Multidrug resistance protein D"/>
    <property type="match status" value="1"/>
</dbReference>
<evidence type="ECO:0000256" key="3">
    <source>
        <dbReference type="ARBA" id="ARBA00022989"/>
    </source>
</evidence>
<protein>
    <submittedName>
        <fullName evidence="8">Drug resistance protein</fullName>
    </submittedName>
</protein>
<dbReference type="OrthoDB" id="2428527at2759"/>
<evidence type="ECO:0000256" key="6">
    <source>
        <dbReference type="SAM" id="Phobius"/>
    </source>
</evidence>
<evidence type="ECO:0000259" key="7">
    <source>
        <dbReference type="PROSITE" id="PS50850"/>
    </source>
</evidence>
<dbReference type="Pfam" id="PF07690">
    <property type="entry name" value="MFS_1"/>
    <property type="match status" value="1"/>
</dbReference>
<dbReference type="Proteomes" id="UP000094526">
    <property type="component" value="Unassembled WGS sequence"/>
</dbReference>
<feature type="compositionally biased region" description="Polar residues" evidence="5">
    <location>
        <begin position="26"/>
        <end position="36"/>
    </location>
</feature>
<dbReference type="GO" id="GO:0016020">
    <property type="term" value="C:membrane"/>
    <property type="evidence" value="ECO:0007669"/>
    <property type="project" value="UniProtKB-SubCell"/>
</dbReference>
<proteinExistence type="predicted"/>
<dbReference type="InterPro" id="IPR011701">
    <property type="entry name" value="MFS"/>
</dbReference>
<comment type="subcellular location">
    <subcellularLocation>
        <location evidence="1">Membrane</location>
        <topology evidence="1">Multi-pass membrane protein</topology>
    </subcellularLocation>
</comment>
<accession>A0A1C1C6I7</accession>
<feature type="transmembrane region" description="Helical" evidence="6">
    <location>
        <begin position="121"/>
        <end position="139"/>
    </location>
</feature>
<dbReference type="VEuPathDB" id="FungiDB:CLCR_00604"/>
<keyword evidence="3 6" id="KW-1133">Transmembrane helix</keyword>
<dbReference type="Gene3D" id="1.20.1250.20">
    <property type="entry name" value="MFS general substrate transporter like domains"/>
    <property type="match status" value="1"/>
</dbReference>
<feature type="compositionally biased region" description="Polar residues" evidence="5">
    <location>
        <begin position="44"/>
        <end position="67"/>
    </location>
</feature>
<feature type="transmembrane region" description="Helical" evidence="6">
    <location>
        <begin position="428"/>
        <end position="447"/>
    </location>
</feature>
<feature type="transmembrane region" description="Helical" evidence="6">
    <location>
        <begin position="560"/>
        <end position="582"/>
    </location>
</feature>
<organism evidence="8 9">
    <name type="scientific">Cladophialophora carrionii</name>
    <dbReference type="NCBI Taxonomy" id="86049"/>
    <lineage>
        <taxon>Eukaryota</taxon>
        <taxon>Fungi</taxon>
        <taxon>Dikarya</taxon>
        <taxon>Ascomycota</taxon>
        <taxon>Pezizomycotina</taxon>
        <taxon>Eurotiomycetes</taxon>
        <taxon>Chaetothyriomycetidae</taxon>
        <taxon>Chaetothyriales</taxon>
        <taxon>Herpotrichiellaceae</taxon>
        <taxon>Cladophialophora</taxon>
    </lineage>
</organism>
<reference evidence="9" key="1">
    <citation type="submission" date="2015-07" db="EMBL/GenBank/DDBJ databases">
        <authorList>
            <person name="Teixeira M.M."/>
            <person name="Souza R.C."/>
            <person name="Almeida L.G."/>
            <person name="Vicente V.A."/>
            <person name="de Hoog S."/>
            <person name="Bocca A.L."/>
            <person name="de Almeida S.R."/>
            <person name="Vasconcelos A.T."/>
            <person name="Felipe M.S."/>
        </authorList>
    </citation>
    <scope>NUCLEOTIDE SEQUENCE [LARGE SCALE GENOMIC DNA]</scope>
    <source>
        <strain evidence="9">KSF</strain>
    </source>
</reference>
<evidence type="ECO:0000256" key="5">
    <source>
        <dbReference type="SAM" id="MobiDB-lite"/>
    </source>
</evidence>
<gene>
    <name evidence="8" type="ORF">CLCR_00604</name>
</gene>
<dbReference type="GO" id="GO:0022857">
    <property type="term" value="F:transmembrane transporter activity"/>
    <property type="evidence" value="ECO:0007669"/>
    <property type="project" value="InterPro"/>
</dbReference>
<dbReference type="SUPFAM" id="SSF103473">
    <property type="entry name" value="MFS general substrate transporter"/>
    <property type="match status" value="1"/>
</dbReference>
<evidence type="ECO:0000313" key="9">
    <source>
        <dbReference type="Proteomes" id="UP000094526"/>
    </source>
</evidence>
<feature type="region of interest" description="Disordered" evidence="5">
    <location>
        <begin position="1"/>
        <end position="67"/>
    </location>
</feature>
<evidence type="ECO:0000313" key="8">
    <source>
        <dbReference type="EMBL" id="OCT44087.1"/>
    </source>
</evidence>
<dbReference type="InterPro" id="IPR020846">
    <property type="entry name" value="MFS_dom"/>
</dbReference>
<dbReference type="eggNOG" id="KOG0254">
    <property type="taxonomic scope" value="Eukaryota"/>
</dbReference>
<keyword evidence="2 6" id="KW-0812">Transmembrane</keyword>
<feature type="transmembrane region" description="Helical" evidence="6">
    <location>
        <begin position="244"/>
        <end position="267"/>
    </location>
</feature>
<keyword evidence="9" id="KW-1185">Reference proteome</keyword>
<dbReference type="InterPro" id="IPR036259">
    <property type="entry name" value="MFS_trans_sf"/>
</dbReference>
<dbReference type="PANTHER" id="PTHR42718">
    <property type="entry name" value="MAJOR FACILITATOR SUPERFAMILY MULTIDRUG TRANSPORTER MFSC"/>
    <property type="match status" value="1"/>
</dbReference>
<evidence type="ECO:0000256" key="2">
    <source>
        <dbReference type="ARBA" id="ARBA00022692"/>
    </source>
</evidence>
<feature type="transmembrane region" description="Helical" evidence="6">
    <location>
        <begin position="310"/>
        <end position="328"/>
    </location>
</feature>
<dbReference type="AlphaFoldDB" id="A0A1C1C6I7"/>
<evidence type="ECO:0000256" key="1">
    <source>
        <dbReference type="ARBA" id="ARBA00004141"/>
    </source>
</evidence>
<keyword evidence="4 6" id="KW-0472">Membrane</keyword>
<dbReference type="VEuPathDB" id="FungiDB:G647_01026"/>
<dbReference type="PROSITE" id="PS50850">
    <property type="entry name" value="MFS"/>
    <property type="match status" value="1"/>
</dbReference>
<sequence length="601" mass="64949">MQKEDEHAIGGQSRHRKTSDVLPGNIGTSPGSTTSDLTRHETGSAASTLQQQNTLAQQPSLAQTVSRVPTATKAPSFSVAREIAFIAIISSAQLMTQAALAQSIAPLHVIGRSFNTTNPGQLSWLAAAYSLTVGTFILPAGRWGDLYGHKLLFILGYSWFALWSLIAGFAVYSHSLVFFAFCRGMQGIGPAILLPNGVAILTRTYPPGPRKNMVLSIFGATAPSGFVIGALFSGIFTQFVWWPWAYWVMAMVLATIGVLAVFVIPRMPVEGPRATFKELDAIGTVVGVVGLILFNFAWNQGPAAGWDQVYVYVLLILGVVLLVIFFWLERYRASYPLVPLSLLTVDTNLVFGCEAFGWMSFGIWVFYLWYVSPRDLLLTAADGSRQFLELERGHSILLSTAQLSPTCIAGCIAAITTGFLIARIQSGWIMLISMSAFLTGNILLGTMPVRQTYCRFRSGLSLRGFSGRVEAQSQSTKADNWIGAQTFVATLVTPWGMDMSFPSGNIVLSDHMPAEHQGLAASLINTVINYSISIGLGMAGTVETHVNSGGTEPLQGYRGAWYLAVGFDGLGIICAICLILSVRARTKAKEKAESQNEEGKA</sequence>
<dbReference type="PANTHER" id="PTHR42718:SF1">
    <property type="entry name" value="LOW AFFINITY AMMONIUM TRANSPORTER"/>
    <property type="match status" value="1"/>
</dbReference>
<feature type="transmembrane region" description="Helical" evidence="6">
    <location>
        <begin position="279"/>
        <end position="298"/>
    </location>
</feature>
<dbReference type="EMBL" id="LGRB01000021">
    <property type="protein sequence ID" value="OCT44087.1"/>
    <property type="molecule type" value="Genomic_DNA"/>
</dbReference>
<dbReference type="CDD" id="cd17476">
    <property type="entry name" value="MFS_Amf1_MDR_like"/>
    <property type="match status" value="1"/>
</dbReference>